<evidence type="ECO:0000313" key="1">
    <source>
        <dbReference type="EMBL" id="SDB14841.1"/>
    </source>
</evidence>
<protein>
    <recommendedName>
        <fullName evidence="3">AP2 domain-containing protein</fullName>
    </recommendedName>
</protein>
<dbReference type="EMBL" id="FMXR01000008">
    <property type="protein sequence ID" value="SDB14841.1"/>
    <property type="molecule type" value="Genomic_DNA"/>
</dbReference>
<evidence type="ECO:0008006" key="3">
    <source>
        <dbReference type="Google" id="ProtNLM"/>
    </source>
</evidence>
<reference evidence="1 2" key="1">
    <citation type="submission" date="2016-10" db="EMBL/GenBank/DDBJ databases">
        <authorList>
            <person name="de Groot N.N."/>
        </authorList>
    </citation>
    <scope>NUCLEOTIDE SEQUENCE [LARGE SCALE GENOMIC DNA]</scope>
    <source>
        <strain evidence="1 2">DSM 3217</strain>
    </source>
</reference>
<gene>
    <name evidence="1" type="ORF">SAMN02910417_01084</name>
</gene>
<organism evidence="1 2">
    <name type="scientific">Eubacterium oxidoreducens</name>
    <dbReference type="NCBI Taxonomy" id="1732"/>
    <lineage>
        <taxon>Bacteria</taxon>
        <taxon>Bacillati</taxon>
        <taxon>Bacillota</taxon>
        <taxon>Clostridia</taxon>
        <taxon>Eubacteriales</taxon>
        <taxon>Eubacteriaceae</taxon>
        <taxon>Eubacterium</taxon>
    </lineage>
</organism>
<accession>A0A1G6B2D7</accession>
<dbReference type="STRING" id="1732.SAMN02910417_01084"/>
<sequence length="215" mass="24918">MAKKKIVAGMEIGFVKVLSIDNNTCNCLCQLDDVMFTRHIETLKKHIGDMDYSCGCNRRLPWNEKGVYYDTTHGKWVAYIGYKSKRYILSSLKSRTKEECMAIREIAEQAKKLGVFAEWFEATRYIRGNKAYQDANKNAMHHTENATITKPSEKGDKWQVRVYHNGTQKALATSENKKYIEEVHRLAKSALEDGVYDEWREMFRARKAEIKAKCA</sequence>
<dbReference type="RefSeq" id="WP_090173036.1">
    <property type="nucleotide sequence ID" value="NZ_FMXR01000008.1"/>
</dbReference>
<name>A0A1G6B2D7_EUBOX</name>
<keyword evidence="2" id="KW-1185">Reference proteome</keyword>
<evidence type="ECO:0000313" key="2">
    <source>
        <dbReference type="Proteomes" id="UP000199228"/>
    </source>
</evidence>
<dbReference type="OrthoDB" id="552713at2"/>
<dbReference type="AlphaFoldDB" id="A0A1G6B2D7"/>
<dbReference type="Proteomes" id="UP000199228">
    <property type="component" value="Unassembled WGS sequence"/>
</dbReference>
<proteinExistence type="predicted"/>